<dbReference type="AlphaFoldDB" id="A0A060YBV6"/>
<sequence length="98" mass="10113">MSSEKPGSATPLSDPDRDRAAHPPGPGQPQVVTGAGSAPIGDRMVSGSGSMVLPAVPIRNIQMKFAVLVGLIQVGEVSNRDIVETVLNLVSRETAILV</sequence>
<evidence type="ECO:0000313" key="2">
    <source>
        <dbReference type="EMBL" id="CDQ89012.1"/>
    </source>
</evidence>
<gene>
    <name evidence="2" type="ORF">GSONMT00036896001</name>
</gene>
<accession>A0A060YBV6</accession>
<reference evidence="2" key="1">
    <citation type="journal article" date="2014" name="Nat. Commun.">
        <title>The rainbow trout genome provides novel insights into evolution after whole-genome duplication in vertebrates.</title>
        <authorList>
            <person name="Berthelot C."/>
            <person name="Brunet F."/>
            <person name="Chalopin D."/>
            <person name="Juanchich A."/>
            <person name="Bernard M."/>
            <person name="Noel B."/>
            <person name="Bento P."/>
            <person name="Da Silva C."/>
            <person name="Labadie K."/>
            <person name="Alberti A."/>
            <person name="Aury J.M."/>
            <person name="Louis A."/>
            <person name="Dehais P."/>
            <person name="Bardou P."/>
            <person name="Montfort J."/>
            <person name="Klopp C."/>
            <person name="Cabau C."/>
            <person name="Gaspin C."/>
            <person name="Thorgaard G.H."/>
            <person name="Boussaha M."/>
            <person name="Quillet E."/>
            <person name="Guyomard R."/>
            <person name="Galiana D."/>
            <person name="Bobe J."/>
            <person name="Volff J.N."/>
            <person name="Genet C."/>
            <person name="Wincker P."/>
            <person name="Jaillon O."/>
            <person name="Roest Crollius H."/>
            <person name="Guiguen Y."/>
        </authorList>
    </citation>
    <scope>NUCLEOTIDE SEQUENCE [LARGE SCALE GENOMIC DNA]</scope>
</reference>
<reference evidence="2" key="2">
    <citation type="submission" date="2014-03" db="EMBL/GenBank/DDBJ databases">
        <authorList>
            <person name="Genoscope - CEA"/>
        </authorList>
    </citation>
    <scope>NUCLEOTIDE SEQUENCE</scope>
</reference>
<name>A0A060YBV6_ONCMY</name>
<proteinExistence type="predicted"/>
<evidence type="ECO:0000256" key="1">
    <source>
        <dbReference type="SAM" id="MobiDB-lite"/>
    </source>
</evidence>
<protein>
    <submittedName>
        <fullName evidence="2">Uncharacterized protein</fullName>
    </submittedName>
</protein>
<dbReference type="Proteomes" id="UP000193380">
    <property type="component" value="Unassembled WGS sequence"/>
</dbReference>
<dbReference type="PaxDb" id="8022-A0A060YBV6"/>
<feature type="region of interest" description="Disordered" evidence="1">
    <location>
        <begin position="1"/>
        <end position="43"/>
    </location>
</feature>
<evidence type="ECO:0000313" key="3">
    <source>
        <dbReference type="Proteomes" id="UP000193380"/>
    </source>
</evidence>
<organism evidence="2 3">
    <name type="scientific">Oncorhynchus mykiss</name>
    <name type="common">Rainbow trout</name>
    <name type="synonym">Salmo gairdneri</name>
    <dbReference type="NCBI Taxonomy" id="8022"/>
    <lineage>
        <taxon>Eukaryota</taxon>
        <taxon>Metazoa</taxon>
        <taxon>Chordata</taxon>
        <taxon>Craniata</taxon>
        <taxon>Vertebrata</taxon>
        <taxon>Euteleostomi</taxon>
        <taxon>Actinopterygii</taxon>
        <taxon>Neopterygii</taxon>
        <taxon>Teleostei</taxon>
        <taxon>Protacanthopterygii</taxon>
        <taxon>Salmoniformes</taxon>
        <taxon>Salmonidae</taxon>
        <taxon>Salmoninae</taxon>
        <taxon>Oncorhynchus</taxon>
    </lineage>
</organism>
<dbReference type="EMBL" id="FR909125">
    <property type="protein sequence ID" value="CDQ89012.1"/>
    <property type="molecule type" value="Genomic_DNA"/>
</dbReference>